<protein>
    <submittedName>
        <fullName evidence="4">Aspartate aminotransferase family protein</fullName>
    </submittedName>
</protein>
<dbReference type="InterPro" id="IPR005814">
    <property type="entry name" value="Aminotrans_3"/>
</dbReference>
<evidence type="ECO:0000313" key="4">
    <source>
        <dbReference type="EMBL" id="MFD0904431.1"/>
    </source>
</evidence>
<dbReference type="EMBL" id="JBHTJA010000085">
    <property type="protein sequence ID" value="MFD0904431.1"/>
    <property type="molecule type" value="Genomic_DNA"/>
</dbReference>
<dbReference type="PROSITE" id="PS00600">
    <property type="entry name" value="AA_TRANSFER_CLASS_3"/>
    <property type="match status" value="1"/>
</dbReference>
<organism evidence="4 5">
    <name type="scientific">Actinomadura sediminis</name>
    <dbReference type="NCBI Taxonomy" id="1038904"/>
    <lineage>
        <taxon>Bacteria</taxon>
        <taxon>Bacillati</taxon>
        <taxon>Actinomycetota</taxon>
        <taxon>Actinomycetes</taxon>
        <taxon>Streptosporangiales</taxon>
        <taxon>Thermomonosporaceae</taxon>
        <taxon>Actinomadura</taxon>
    </lineage>
</organism>
<dbReference type="CDD" id="cd00610">
    <property type="entry name" value="OAT_like"/>
    <property type="match status" value="1"/>
</dbReference>
<dbReference type="Proteomes" id="UP001596972">
    <property type="component" value="Unassembled WGS sequence"/>
</dbReference>
<sequence length="431" mass="46030">MSRTRELDRRHVFHSWSAQNRLDPMVLTGAEGAHVWDENGVRYLDFTSQLVYTNLGHGHPKVVAAIQEQAARLCTVAPQHANDRRSEAARLIAARAPEGMDRVFFTNGGADANEHAVRMARLHTGRPKVLAAYRSYHGGTQTAINLTGDWRRVPNDTATSGVVHFFGPYLYRSEFHASTPEQESERALAHLRRTVEAEGPATIAAIVLETIPGTAGVLMPPPGYLAGVRDLCDEHGILLIADEVMAGFGRAGAWLAIDLFGLRPDLITFAKGVNSGYVPLGGVILSAAVADTFGDRPYPGGLTYSGHPLAAAAAVATLTAMEDENVVGRAAALGAEVIAPGLADLESRHEVIGEVRGTGVFWAVELVADRGTRAPLPDAAVAAVTAECRERGLLPLPNANRVHLVPPCTITGDQVREALEILDAALARAVR</sequence>
<evidence type="ECO:0000256" key="1">
    <source>
        <dbReference type="ARBA" id="ARBA00008954"/>
    </source>
</evidence>
<dbReference type="PIRSF" id="PIRSF000521">
    <property type="entry name" value="Transaminase_4ab_Lys_Orn"/>
    <property type="match status" value="1"/>
</dbReference>
<gene>
    <name evidence="4" type="ORF">ACFQ11_28885</name>
</gene>
<keyword evidence="4" id="KW-0647">Proteasome</keyword>
<keyword evidence="4" id="KW-0032">Aminotransferase</keyword>
<dbReference type="PANTHER" id="PTHR43094:SF1">
    <property type="entry name" value="AMINOTRANSFERASE CLASS-III"/>
    <property type="match status" value="1"/>
</dbReference>
<evidence type="ECO:0000313" key="5">
    <source>
        <dbReference type="Proteomes" id="UP001596972"/>
    </source>
</evidence>
<dbReference type="GO" id="GO:0000502">
    <property type="term" value="C:proteasome complex"/>
    <property type="evidence" value="ECO:0007669"/>
    <property type="project" value="UniProtKB-KW"/>
</dbReference>
<dbReference type="InterPro" id="IPR015421">
    <property type="entry name" value="PyrdxlP-dep_Trfase_major"/>
</dbReference>
<accession>A0ABW3EX70</accession>
<dbReference type="RefSeq" id="WP_378304282.1">
    <property type="nucleotide sequence ID" value="NZ_JBHTJA010000085.1"/>
</dbReference>
<name>A0ABW3EX70_9ACTN</name>
<dbReference type="Gene3D" id="3.40.640.10">
    <property type="entry name" value="Type I PLP-dependent aspartate aminotransferase-like (Major domain)"/>
    <property type="match status" value="1"/>
</dbReference>
<keyword evidence="5" id="KW-1185">Reference proteome</keyword>
<dbReference type="Pfam" id="PF00202">
    <property type="entry name" value="Aminotran_3"/>
    <property type="match status" value="1"/>
</dbReference>
<keyword evidence="2 3" id="KW-0663">Pyridoxal phosphate</keyword>
<reference evidence="5" key="1">
    <citation type="journal article" date="2019" name="Int. J. Syst. Evol. Microbiol.">
        <title>The Global Catalogue of Microorganisms (GCM) 10K type strain sequencing project: providing services to taxonomists for standard genome sequencing and annotation.</title>
        <authorList>
            <consortium name="The Broad Institute Genomics Platform"/>
            <consortium name="The Broad Institute Genome Sequencing Center for Infectious Disease"/>
            <person name="Wu L."/>
            <person name="Ma J."/>
        </authorList>
    </citation>
    <scope>NUCLEOTIDE SEQUENCE [LARGE SCALE GENOMIC DNA]</scope>
    <source>
        <strain evidence="5">JCM 31202</strain>
    </source>
</reference>
<dbReference type="InterPro" id="IPR049704">
    <property type="entry name" value="Aminotrans_3_PPA_site"/>
</dbReference>
<proteinExistence type="inferred from homology"/>
<dbReference type="PANTHER" id="PTHR43094">
    <property type="entry name" value="AMINOTRANSFERASE"/>
    <property type="match status" value="1"/>
</dbReference>
<comment type="similarity">
    <text evidence="1 3">Belongs to the class-III pyridoxal-phosphate-dependent aminotransferase family.</text>
</comment>
<keyword evidence="4" id="KW-0808">Transferase</keyword>
<dbReference type="InterPro" id="IPR015424">
    <property type="entry name" value="PyrdxlP-dep_Trfase"/>
</dbReference>
<evidence type="ECO:0000256" key="3">
    <source>
        <dbReference type="RuleBase" id="RU003560"/>
    </source>
</evidence>
<dbReference type="GO" id="GO:0008483">
    <property type="term" value="F:transaminase activity"/>
    <property type="evidence" value="ECO:0007669"/>
    <property type="project" value="UniProtKB-KW"/>
</dbReference>
<comment type="caution">
    <text evidence="4">The sequence shown here is derived from an EMBL/GenBank/DDBJ whole genome shotgun (WGS) entry which is preliminary data.</text>
</comment>
<dbReference type="SUPFAM" id="SSF53383">
    <property type="entry name" value="PLP-dependent transferases"/>
    <property type="match status" value="1"/>
</dbReference>
<dbReference type="InterPro" id="IPR015422">
    <property type="entry name" value="PyrdxlP-dep_Trfase_small"/>
</dbReference>
<evidence type="ECO:0000256" key="2">
    <source>
        <dbReference type="ARBA" id="ARBA00022898"/>
    </source>
</evidence>
<dbReference type="Gene3D" id="3.90.1150.10">
    <property type="entry name" value="Aspartate Aminotransferase, domain 1"/>
    <property type="match status" value="1"/>
</dbReference>
<dbReference type="NCBIfam" id="NF004718">
    <property type="entry name" value="PRK06062.1"/>
    <property type="match status" value="1"/>
</dbReference>